<feature type="region of interest" description="Disordered" evidence="1">
    <location>
        <begin position="127"/>
        <end position="155"/>
    </location>
</feature>
<proteinExistence type="predicted"/>
<dbReference type="EMBL" id="ML993611">
    <property type="protein sequence ID" value="KAF2162951.1"/>
    <property type="molecule type" value="Genomic_DNA"/>
</dbReference>
<dbReference type="Proteomes" id="UP000799537">
    <property type="component" value="Unassembled WGS sequence"/>
</dbReference>
<dbReference type="GeneID" id="54567058"/>
<reference evidence="2" key="1">
    <citation type="journal article" date="2020" name="Stud. Mycol.">
        <title>101 Dothideomycetes genomes: a test case for predicting lifestyles and emergence of pathogens.</title>
        <authorList>
            <person name="Haridas S."/>
            <person name="Albert R."/>
            <person name="Binder M."/>
            <person name="Bloem J."/>
            <person name="Labutti K."/>
            <person name="Salamov A."/>
            <person name="Andreopoulos B."/>
            <person name="Baker S."/>
            <person name="Barry K."/>
            <person name="Bills G."/>
            <person name="Bluhm B."/>
            <person name="Cannon C."/>
            <person name="Castanera R."/>
            <person name="Culley D."/>
            <person name="Daum C."/>
            <person name="Ezra D."/>
            <person name="Gonzalez J."/>
            <person name="Henrissat B."/>
            <person name="Kuo A."/>
            <person name="Liang C."/>
            <person name="Lipzen A."/>
            <person name="Lutzoni F."/>
            <person name="Magnuson J."/>
            <person name="Mondo S."/>
            <person name="Nolan M."/>
            <person name="Ohm R."/>
            <person name="Pangilinan J."/>
            <person name="Park H.-J."/>
            <person name="Ramirez L."/>
            <person name="Alfaro M."/>
            <person name="Sun H."/>
            <person name="Tritt A."/>
            <person name="Yoshinaga Y."/>
            <person name="Zwiers L.-H."/>
            <person name="Turgeon B."/>
            <person name="Goodwin S."/>
            <person name="Spatafora J."/>
            <person name="Crous P."/>
            <person name="Grigoriev I."/>
        </authorList>
    </citation>
    <scope>NUCLEOTIDE SEQUENCE</scope>
    <source>
        <strain evidence="2">ATCC 36951</strain>
    </source>
</reference>
<sequence length="155" mass="16965">MKTASLERFCEQASLWDHNPPKTDGLDYGNQRSNEAASQFSTDTDTGDCQPDYSTDKSRRSECQPVSSANFVEILLAPIKHGLFAGLFQTTGLSAIVDGMFDVRFSHASHAPPDLSTVRERQDTIIAAGEGSSPSDDQVSKTLQDRRQPQNSLQS</sequence>
<gene>
    <name evidence="2" type="ORF">M409DRAFT_57990</name>
</gene>
<dbReference type="AlphaFoldDB" id="A0A6A6C7C7"/>
<evidence type="ECO:0000313" key="3">
    <source>
        <dbReference type="Proteomes" id="UP000799537"/>
    </source>
</evidence>
<feature type="compositionally biased region" description="Polar residues" evidence="1">
    <location>
        <begin position="132"/>
        <end position="142"/>
    </location>
</feature>
<keyword evidence="3" id="KW-1185">Reference proteome</keyword>
<feature type="region of interest" description="Disordered" evidence="1">
    <location>
        <begin position="15"/>
        <end position="62"/>
    </location>
</feature>
<name>A0A6A6C7C7_ZASCE</name>
<feature type="compositionally biased region" description="Polar residues" evidence="1">
    <location>
        <begin position="30"/>
        <end position="44"/>
    </location>
</feature>
<protein>
    <submittedName>
        <fullName evidence="2">Uncharacterized protein</fullName>
    </submittedName>
</protein>
<evidence type="ECO:0000313" key="2">
    <source>
        <dbReference type="EMBL" id="KAF2162951.1"/>
    </source>
</evidence>
<organism evidence="2 3">
    <name type="scientific">Zasmidium cellare ATCC 36951</name>
    <dbReference type="NCBI Taxonomy" id="1080233"/>
    <lineage>
        <taxon>Eukaryota</taxon>
        <taxon>Fungi</taxon>
        <taxon>Dikarya</taxon>
        <taxon>Ascomycota</taxon>
        <taxon>Pezizomycotina</taxon>
        <taxon>Dothideomycetes</taxon>
        <taxon>Dothideomycetidae</taxon>
        <taxon>Mycosphaerellales</taxon>
        <taxon>Mycosphaerellaceae</taxon>
        <taxon>Zasmidium</taxon>
    </lineage>
</organism>
<dbReference type="RefSeq" id="XP_033663840.1">
    <property type="nucleotide sequence ID" value="XM_033813786.1"/>
</dbReference>
<evidence type="ECO:0000256" key="1">
    <source>
        <dbReference type="SAM" id="MobiDB-lite"/>
    </source>
</evidence>
<accession>A0A6A6C7C7</accession>